<dbReference type="AlphaFoldDB" id="A0A177YIP4"/>
<keyword evidence="5" id="KW-1185">Reference proteome</keyword>
<feature type="compositionally biased region" description="Low complexity" evidence="3">
    <location>
        <begin position="41"/>
        <end position="55"/>
    </location>
</feature>
<dbReference type="InterPro" id="IPR011067">
    <property type="entry name" value="Plasmid_toxin/cell-grow_inhib"/>
</dbReference>
<evidence type="ECO:0008006" key="6">
    <source>
        <dbReference type="Google" id="ProtNLM"/>
    </source>
</evidence>
<name>A0A177YIP4_9NOCA</name>
<dbReference type="Proteomes" id="UP000077519">
    <property type="component" value="Unassembled WGS sequence"/>
</dbReference>
<evidence type="ECO:0000256" key="1">
    <source>
        <dbReference type="ARBA" id="ARBA00007521"/>
    </source>
</evidence>
<dbReference type="Gene3D" id="2.30.30.110">
    <property type="match status" value="1"/>
</dbReference>
<dbReference type="InterPro" id="IPR003477">
    <property type="entry name" value="PemK-like"/>
</dbReference>
<feature type="region of interest" description="Disordered" evidence="3">
    <location>
        <begin position="28"/>
        <end position="76"/>
    </location>
</feature>
<proteinExistence type="inferred from homology"/>
<dbReference type="GO" id="GO:0003677">
    <property type="term" value="F:DNA binding"/>
    <property type="evidence" value="ECO:0007669"/>
    <property type="project" value="InterPro"/>
</dbReference>
<keyword evidence="2" id="KW-1277">Toxin-antitoxin system</keyword>
<dbReference type="Pfam" id="PF02452">
    <property type="entry name" value="PemK_toxin"/>
    <property type="match status" value="1"/>
</dbReference>
<gene>
    <name evidence="4" type="ORF">A3K89_19975</name>
</gene>
<evidence type="ECO:0000256" key="2">
    <source>
        <dbReference type="ARBA" id="ARBA00022649"/>
    </source>
</evidence>
<evidence type="ECO:0000313" key="5">
    <source>
        <dbReference type="Proteomes" id="UP000077519"/>
    </source>
</evidence>
<organism evidence="4 5">
    <name type="scientific">Rhodococcoides kyotonense</name>
    <dbReference type="NCBI Taxonomy" id="398843"/>
    <lineage>
        <taxon>Bacteria</taxon>
        <taxon>Bacillati</taxon>
        <taxon>Actinomycetota</taxon>
        <taxon>Actinomycetes</taxon>
        <taxon>Mycobacteriales</taxon>
        <taxon>Nocardiaceae</taxon>
        <taxon>Rhodococcoides</taxon>
    </lineage>
</organism>
<comment type="similarity">
    <text evidence="1">Belongs to the PemK/MazF family.</text>
</comment>
<protein>
    <recommendedName>
        <fullName evidence="6">PemK-like, MazF-like toxin of type II toxin-antitoxin system</fullName>
    </recommendedName>
</protein>
<comment type="caution">
    <text evidence="4">The sequence shown here is derived from an EMBL/GenBank/DDBJ whole genome shotgun (WGS) entry which is preliminary data.</text>
</comment>
<sequence length="187" mass="20374">MAGNWSRLGKELGKIALREGPRLFRQLQNSGALQKGKDAIASRTTPAPSAPAGRPVSSNAVPTAHRARRVEYSPDLDGKADPGEIVWTWVTYEEDASQGKDRPVLVVGRDGSTLLGLMLSSQQKHDGDRDWVAIGSGSWDAEGRPSWIRLDRVLDVPETGIRREGAVLAKGKFDAVAARLRSEYSWS</sequence>
<reference evidence="4 5" key="1">
    <citation type="submission" date="2016-03" db="EMBL/GenBank/DDBJ databases">
        <title>Genome sequence of Rhodococcus kyotonensis KB10.</title>
        <authorList>
            <person name="Jeong H."/>
            <person name="Hong C.E."/>
            <person name="Jo S.H."/>
            <person name="Park J.M."/>
        </authorList>
    </citation>
    <scope>NUCLEOTIDE SEQUENCE [LARGE SCALE GENOMIC DNA]</scope>
    <source>
        <strain evidence="4 5">KB10</strain>
    </source>
</reference>
<accession>A0A177YIP4</accession>
<dbReference type="SUPFAM" id="SSF50118">
    <property type="entry name" value="Cell growth inhibitor/plasmid maintenance toxic component"/>
    <property type="match status" value="1"/>
</dbReference>
<dbReference type="EMBL" id="LVHI01000010">
    <property type="protein sequence ID" value="OAK55414.1"/>
    <property type="molecule type" value="Genomic_DNA"/>
</dbReference>
<evidence type="ECO:0000256" key="3">
    <source>
        <dbReference type="SAM" id="MobiDB-lite"/>
    </source>
</evidence>
<dbReference type="RefSeq" id="WP_068423691.1">
    <property type="nucleotide sequence ID" value="NZ_LVHI01000010.1"/>
</dbReference>
<evidence type="ECO:0000313" key="4">
    <source>
        <dbReference type="EMBL" id="OAK55414.1"/>
    </source>
</evidence>